<feature type="domain" description="DDH" evidence="1">
    <location>
        <begin position="15"/>
        <end position="154"/>
    </location>
</feature>
<dbReference type="SUPFAM" id="SSF64182">
    <property type="entry name" value="DHH phosphoesterases"/>
    <property type="match status" value="1"/>
</dbReference>
<evidence type="ECO:0000313" key="4">
    <source>
        <dbReference type="Proteomes" id="UP000631576"/>
    </source>
</evidence>
<sequence>MSIVLSEILAEKQTVALGGHIRPDGDCVGSVMGLYLYLQEEYPKLQVDVYLENLADCFLFVQDTNKIHSEIDDSKVYDLFICMDCGDKERLGFSAPLFENAKMTACIDHHVSNEAFADYNEIIPDASSTSELVYRLIDKDKISLHCAEALYMGIAHDTGVFQYSCTAPETMEAAAELLRKGVNGSDIIDKTFYEKTYVQNQILGKALLESMMVLDKKCIFSYVSKRDMEFFDAVPSDLEGIVSQLRYTTGIEVAIFMYETGYQEYKVSLRSKDAVDVSKIAKYFGGGGHVKAAGCTMKGTVHDVVNNLMKEIDIQLKAIGAKE</sequence>
<dbReference type="InterPro" id="IPR001667">
    <property type="entry name" value="DDH_dom"/>
</dbReference>
<organism evidence="3 4">
    <name type="scientific">Ruminococcus hominis</name>
    <dbReference type="NCBI Taxonomy" id="2763065"/>
    <lineage>
        <taxon>Bacteria</taxon>
        <taxon>Bacillati</taxon>
        <taxon>Bacillota</taxon>
        <taxon>Clostridia</taxon>
        <taxon>Eubacteriales</taxon>
        <taxon>Oscillospiraceae</taxon>
        <taxon>Ruminococcus</taxon>
    </lineage>
</organism>
<protein>
    <submittedName>
        <fullName evidence="3">Bifunctional oligoribonuclease/PAP phosphatase NrnA</fullName>
    </submittedName>
</protein>
<dbReference type="InterPro" id="IPR051319">
    <property type="entry name" value="Oligoribo/pAp-PDE_c-di-AMP_PDE"/>
</dbReference>
<evidence type="ECO:0000313" key="3">
    <source>
        <dbReference type="EMBL" id="MBC5683129.1"/>
    </source>
</evidence>
<accession>A0ABR7G6V6</accession>
<keyword evidence="4" id="KW-1185">Reference proteome</keyword>
<gene>
    <name evidence="3" type="ORF">H8S40_06045</name>
</gene>
<dbReference type="EMBL" id="JACOPE010000001">
    <property type="protein sequence ID" value="MBC5683129.1"/>
    <property type="molecule type" value="Genomic_DNA"/>
</dbReference>
<reference evidence="3 4" key="1">
    <citation type="submission" date="2020-08" db="EMBL/GenBank/DDBJ databases">
        <title>Genome public.</title>
        <authorList>
            <person name="Liu C."/>
            <person name="Sun Q."/>
        </authorList>
    </citation>
    <scope>NUCLEOTIDE SEQUENCE [LARGE SCALE GENOMIC DNA]</scope>
    <source>
        <strain evidence="3 4">NSJ-13</strain>
    </source>
</reference>
<dbReference type="InterPro" id="IPR038763">
    <property type="entry name" value="DHH_sf"/>
</dbReference>
<dbReference type="Gene3D" id="3.10.310.30">
    <property type="match status" value="1"/>
</dbReference>
<dbReference type="RefSeq" id="WP_186864846.1">
    <property type="nucleotide sequence ID" value="NZ_JACOPE010000001.1"/>
</dbReference>
<evidence type="ECO:0000259" key="1">
    <source>
        <dbReference type="Pfam" id="PF01368"/>
    </source>
</evidence>
<dbReference type="InterPro" id="IPR003156">
    <property type="entry name" value="DHHA1_dom"/>
</dbReference>
<feature type="domain" description="DHHA1" evidence="2">
    <location>
        <begin position="219"/>
        <end position="313"/>
    </location>
</feature>
<dbReference type="Pfam" id="PF02272">
    <property type="entry name" value="DHHA1"/>
    <property type="match status" value="1"/>
</dbReference>
<dbReference type="Proteomes" id="UP000631576">
    <property type="component" value="Unassembled WGS sequence"/>
</dbReference>
<proteinExistence type="predicted"/>
<comment type="caution">
    <text evidence="3">The sequence shown here is derived from an EMBL/GenBank/DDBJ whole genome shotgun (WGS) entry which is preliminary data.</text>
</comment>
<name>A0ABR7G6V6_9FIRM</name>
<dbReference type="PANTHER" id="PTHR47618:SF1">
    <property type="entry name" value="BIFUNCTIONAL OLIGORIBONUCLEASE AND PAP PHOSPHATASE NRNA"/>
    <property type="match status" value="1"/>
</dbReference>
<dbReference type="Gene3D" id="3.90.1640.10">
    <property type="entry name" value="inorganic pyrophosphatase (n-terminal core)"/>
    <property type="match status" value="1"/>
</dbReference>
<evidence type="ECO:0000259" key="2">
    <source>
        <dbReference type="Pfam" id="PF02272"/>
    </source>
</evidence>
<dbReference type="PANTHER" id="PTHR47618">
    <property type="entry name" value="BIFUNCTIONAL OLIGORIBONUCLEASE AND PAP PHOSPHATASE NRNA"/>
    <property type="match status" value="1"/>
</dbReference>
<dbReference type="Pfam" id="PF01368">
    <property type="entry name" value="DHH"/>
    <property type="match status" value="1"/>
</dbReference>